<keyword evidence="5" id="KW-0175">Coiled coil</keyword>
<evidence type="ECO:0000256" key="2">
    <source>
        <dbReference type="ARBA" id="ARBA00022490"/>
    </source>
</evidence>
<keyword evidence="10" id="KW-1185">Reference proteome</keyword>
<feature type="region of interest" description="Disordered" evidence="7">
    <location>
        <begin position="450"/>
        <end position="472"/>
    </location>
</feature>
<comment type="subcellular location">
    <subcellularLocation>
        <location evidence="1">Cytoplasm</location>
    </subcellularLocation>
</comment>
<accession>A0A1Q8RR51</accession>
<evidence type="ECO:0000256" key="1">
    <source>
        <dbReference type="ARBA" id="ARBA00004496"/>
    </source>
</evidence>
<dbReference type="Proteomes" id="UP000186583">
    <property type="component" value="Unassembled WGS sequence"/>
</dbReference>
<dbReference type="GO" id="GO:0005875">
    <property type="term" value="C:microtubule associated complex"/>
    <property type="evidence" value="ECO:0007669"/>
    <property type="project" value="TreeGrafter"/>
</dbReference>
<comment type="caution">
    <text evidence="9">The sequence shown here is derived from an EMBL/GenBank/DDBJ whole genome shotgun (WGS) entry which is preliminary data.</text>
</comment>
<dbReference type="PROSITE" id="PS50067">
    <property type="entry name" value="KINESIN_MOTOR_2"/>
    <property type="match status" value="1"/>
</dbReference>
<dbReference type="GO" id="GO:0005524">
    <property type="term" value="F:ATP binding"/>
    <property type="evidence" value="ECO:0007669"/>
    <property type="project" value="UniProtKB-UniRule"/>
</dbReference>
<feature type="domain" description="Kinesin motor" evidence="8">
    <location>
        <begin position="41"/>
        <end position="362"/>
    </location>
</feature>
<dbReference type="GO" id="GO:0005737">
    <property type="term" value="C:cytoplasm"/>
    <property type="evidence" value="ECO:0007669"/>
    <property type="project" value="UniProtKB-SubCell"/>
</dbReference>
<comment type="similarity">
    <text evidence="6">Belongs to the TRAFAC class myosin-kinesin ATPase superfamily. Kinesin family.</text>
</comment>
<evidence type="ECO:0000256" key="7">
    <source>
        <dbReference type="SAM" id="MobiDB-lite"/>
    </source>
</evidence>
<dbReference type="InterPro" id="IPR027417">
    <property type="entry name" value="P-loop_NTPase"/>
</dbReference>
<dbReference type="Gene3D" id="3.40.850.10">
    <property type="entry name" value="Kinesin motor domain"/>
    <property type="match status" value="2"/>
</dbReference>
<dbReference type="GO" id="GO:0007052">
    <property type="term" value="P:mitotic spindle organization"/>
    <property type="evidence" value="ECO:0007669"/>
    <property type="project" value="TreeGrafter"/>
</dbReference>
<dbReference type="GO" id="GO:0008017">
    <property type="term" value="F:microtubule binding"/>
    <property type="evidence" value="ECO:0007669"/>
    <property type="project" value="InterPro"/>
</dbReference>
<keyword evidence="3 6" id="KW-0547">Nucleotide-binding</keyword>
<dbReference type="SMART" id="SM00129">
    <property type="entry name" value="KISc"/>
    <property type="match status" value="1"/>
</dbReference>
<dbReference type="SUPFAM" id="SSF52540">
    <property type="entry name" value="P-loop containing nucleoside triphosphate hydrolases"/>
    <property type="match status" value="1"/>
</dbReference>
<dbReference type="GO" id="GO:0007018">
    <property type="term" value="P:microtubule-based movement"/>
    <property type="evidence" value="ECO:0007669"/>
    <property type="project" value="InterPro"/>
</dbReference>
<dbReference type="InterPro" id="IPR001752">
    <property type="entry name" value="Kinesin_motor_dom"/>
</dbReference>
<evidence type="ECO:0000256" key="5">
    <source>
        <dbReference type="ARBA" id="ARBA00023054"/>
    </source>
</evidence>
<keyword evidence="2" id="KW-0963">Cytoplasm</keyword>
<feature type="binding site" evidence="6">
    <location>
        <begin position="135"/>
        <end position="142"/>
    </location>
    <ligand>
        <name>ATP</name>
        <dbReference type="ChEBI" id="CHEBI:30616"/>
    </ligand>
</feature>
<evidence type="ECO:0000256" key="4">
    <source>
        <dbReference type="ARBA" id="ARBA00022840"/>
    </source>
</evidence>
<feature type="compositionally biased region" description="Basic and acidic residues" evidence="7">
    <location>
        <begin position="450"/>
        <end position="466"/>
    </location>
</feature>
<dbReference type="PRINTS" id="PR00380">
    <property type="entry name" value="KINESINHEAVY"/>
</dbReference>
<evidence type="ECO:0000259" key="8">
    <source>
        <dbReference type="PROSITE" id="PS50067"/>
    </source>
</evidence>
<dbReference type="STRING" id="708187.A0A1Q8RR51"/>
<reference evidence="9 10" key="1">
    <citation type="submission" date="2016-11" db="EMBL/GenBank/DDBJ databases">
        <title>Draft Genome Assembly of Colletotrichum chlorophyti a pathogen of herbaceous plants.</title>
        <authorList>
            <person name="Gan P."/>
            <person name="Narusaka M."/>
            <person name="Tsushima A."/>
            <person name="Narusaka Y."/>
            <person name="Takano Y."/>
            <person name="Shirasu K."/>
        </authorList>
    </citation>
    <scope>NUCLEOTIDE SEQUENCE [LARGE SCALE GENOMIC DNA]</scope>
    <source>
        <strain evidence="9 10">NTL11</strain>
    </source>
</reference>
<dbReference type="Pfam" id="PF00225">
    <property type="entry name" value="Kinesin"/>
    <property type="match status" value="2"/>
</dbReference>
<dbReference type="AlphaFoldDB" id="A0A1Q8RR51"/>
<evidence type="ECO:0000256" key="6">
    <source>
        <dbReference type="PROSITE-ProRule" id="PRU00283"/>
    </source>
</evidence>
<dbReference type="PANTHER" id="PTHR47969:SF15">
    <property type="entry name" value="CHROMOSOME-ASSOCIATED KINESIN KIF4A-RELATED"/>
    <property type="match status" value="1"/>
</dbReference>
<evidence type="ECO:0000313" key="10">
    <source>
        <dbReference type="Proteomes" id="UP000186583"/>
    </source>
</evidence>
<dbReference type="InterPro" id="IPR036961">
    <property type="entry name" value="Kinesin_motor_dom_sf"/>
</dbReference>
<keyword evidence="4 6" id="KW-0067">ATP-binding</keyword>
<dbReference type="OrthoDB" id="3176171at2759"/>
<dbReference type="EMBL" id="MPGH01000111">
    <property type="protein sequence ID" value="OLN86643.1"/>
    <property type="molecule type" value="Genomic_DNA"/>
</dbReference>
<evidence type="ECO:0000256" key="3">
    <source>
        <dbReference type="ARBA" id="ARBA00022741"/>
    </source>
</evidence>
<sequence length="599" mass="65436">MDEYHIKHAAWYQASVQAFDAEAAREDLGPPQGPNAGPNPDMIVAARLRPILEDEVATGLIRGVFPRSSGNGAVDIHQIRKHIKPLGPPTLMSTTVHLDRIYGPEDTSEQIYRDLVQPLVPWAWSGGVSTMFAYGQTGSGKTFTVSAIERLVAESLMGGDLEGGRRVYACIIELAGNSAFDSFGVTQLAGAIESEVTEAAALLELIERAATYRLTASTLKNDASSRSHAICRIRIENPAVLTAEDGLLYLIDLAGSEAARDVANHTADRMKEAREINSSLSVLKDCIRGRATIDAATLTGKPKKPTHIPFRQSSLTKILKHVFDPAGRRSCKTVVVACVNPSLPDAGAGKNTLKYAEMLRVMLPKVKPPAFDPEIPMTWSNKQVRDWINENSGGPAISGELLAPFETGALLLRLPTPEFLTRCLKSPGVTQDQARAFEAKFWRLHVDSQKPGSKKVESKNEAEKGAQGRTTVVKQEILSSSADPDPEASDIPFKQRIRPGMVVRWNPPPTIPLQIPGLNMVVVLSRHTAVGATARDFDGHLVKDAGDGEKYLCALVLPGFMPDSYELSIWRHVVVDVDQMEAEMLLEYDVATRYYYLNL</sequence>
<dbReference type="GO" id="GO:0003777">
    <property type="term" value="F:microtubule motor activity"/>
    <property type="evidence" value="ECO:0007669"/>
    <property type="project" value="InterPro"/>
</dbReference>
<name>A0A1Q8RR51_9PEZI</name>
<proteinExistence type="inferred from homology"/>
<dbReference type="GO" id="GO:0051231">
    <property type="term" value="P:spindle elongation"/>
    <property type="evidence" value="ECO:0007669"/>
    <property type="project" value="TreeGrafter"/>
</dbReference>
<dbReference type="InterPro" id="IPR027640">
    <property type="entry name" value="Kinesin-like_fam"/>
</dbReference>
<organism evidence="9 10">
    <name type="scientific">Colletotrichum chlorophyti</name>
    <dbReference type="NCBI Taxonomy" id="708187"/>
    <lineage>
        <taxon>Eukaryota</taxon>
        <taxon>Fungi</taxon>
        <taxon>Dikarya</taxon>
        <taxon>Ascomycota</taxon>
        <taxon>Pezizomycotina</taxon>
        <taxon>Sordariomycetes</taxon>
        <taxon>Hypocreomycetidae</taxon>
        <taxon>Glomerellales</taxon>
        <taxon>Glomerellaceae</taxon>
        <taxon>Colletotrichum</taxon>
    </lineage>
</organism>
<protein>
    <submittedName>
        <fullName evidence="9">Diatom spindle kinesin-1</fullName>
    </submittedName>
</protein>
<gene>
    <name evidence="9" type="ORF">CCHL11_03718</name>
</gene>
<evidence type="ECO:0000313" key="9">
    <source>
        <dbReference type="EMBL" id="OLN86643.1"/>
    </source>
</evidence>
<dbReference type="PANTHER" id="PTHR47969">
    <property type="entry name" value="CHROMOSOME-ASSOCIATED KINESIN KIF4A-RELATED"/>
    <property type="match status" value="1"/>
</dbReference>
<keyword evidence="6" id="KW-0505">Motor protein</keyword>